<accession>A0A7X0SPG6</accession>
<evidence type="ECO:0000313" key="11">
    <source>
        <dbReference type="EMBL" id="MBB6733681.1"/>
    </source>
</evidence>
<dbReference type="InterPro" id="IPR057336">
    <property type="entry name" value="GerAC_N"/>
</dbReference>
<feature type="signal peptide" evidence="8">
    <location>
        <begin position="1"/>
        <end position="18"/>
    </location>
</feature>
<evidence type="ECO:0000256" key="1">
    <source>
        <dbReference type="ARBA" id="ARBA00004635"/>
    </source>
</evidence>
<sequence>MLRTARIVCLLSSLLFLAGCWDYREVHQIAYVTTIGVDYKDKQFTLYAQSLNFANIAQRESLRPPEHKAVVGHVAGATLTQAMFNLYQSELQWIYWGHISAIIFSREALEQLRIEQLVDSVNRFRELRYNVWVFGTDEPIERLLLIAPFFGYSPFDSRLMKPNIPFRQFSDIKPVYLNRFVSDYFERGKFVLLPKLAIDSSSWTEGDKNKPELKLNGVYVIAPRQYSGSLTEDQIAGKRYVDPKSVRMPLLVSRNESPAALLVVNSPGVRIRHEISGGKVIFDVRIRLTGSIDELLQDVKPEFLREEAEKTIEQKVRYAFEQGKKLNADVLNLTTPLYRYHYSTWKRMVTDKPDMRKIELRNVEVVLTIKNSGKYKARLQ</sequence>
<comment type="caution">
    <text evidence="11">The sequence shown here is derived from an EMBL/GenBank/DDBJ whole genome shotgun (WGS) entry which is preliminary data.</text>
</comment>
<comment type="similarity">
    <text evidence="2">Belongs to the GerABKC lipoprotein family.</text>
</comment>
<evidence type="ECO:0000256" key="6">
    <source>
        <dbReference type="ARBA" id="ARBA00023139"/>
    </source>
</evidence>
<keyword evidence="3" id="KW-0309">Germination</keyword>
<keyword evidence="4 8" id="KW-0732">Signal</keyword>
<dbReference type="Gene3D" id="3.30.300.210">
    <property type="entry name" value="Nutrient germinant receptor protein C, domain 3"/>
    <property type="match status" value="1"/>
</dbReference>
<protein>
    <submittedName>
        <fullName evidence="11">Ger(X)C family spore germination protein</fullName>
    </submittedName>
</protein>
<dbReference type="InterPro" id="IPR008844">
    <property type="entry name" value="Spore_GerAC-like"/>
</dbReference>
<feature type="chain" id="PRO_5039685754" evidence="8">
    <location>
        <begin position="19"/>
        <end position="380"/>
    </location>
</feature>
<comment type="subcellular location">
    <subcellularLocation>
        <location evidence="1">Membrane</location>
        <topology evidence="1">Lipid-anchor</topology>
    </subcellularLocation>
</comment>
<dbReference type="NCBIfam" id="TIGR02887">
    <property type="entry name" value="spore_ger_x_C"/>
    <property type="match status" value="1"/>
</dbReference>
<gene>
    <name evidence="11" type="ORF">H7C18_22405</name>
</gene>
<dbReference type="PROSITE" id="PS51257">
    <property type="entry name" value="PROKAR_LIPOPROTEIN"/>
    <property type="match status" value="1"/>
</dbReference>
<evidence type="ECO:0000256" key="8">
    <source>
        <dbReference type="SAM" id="SignalP"/>
    </source>
</evidence>
<evidence type="ECO:0000256" key="2">
    <source>
        <dbReference type="ARBA" id="ARBA00007886"/>
    </source>
</evidence>
<keyword evidence="12" id="KW-1185">Reference proteome</keyword>
<evidence type="ECO:0000256" key="7">
    <source>
        <dbReference type="ARBA" id="ARBA00023288"/>
    </source>
</evidence>
<dbReference type="PANTHER" id="PTHR35789">
    <property type="entry name" value="SPORE GERMINATION PROTEIN B3"/>
    <property type="match status" value="1"/>
</dbReference>
<dbReference type="PANTHER" id="PTHR35789:SF1">
    <property type="entry name" value="SPORE GERMINATION PROTEIN B3"/>
    <property type="match status" value="1"/>
</dbReference>
<reference evidence="11 12" key="1">
    <citation type="submission" date="2020-08" db="EMBL/GenBank/DDBJ databases">
        <title>Cohnella phylogeny.</title>
        <authorList>
            <person name="Dunlap C."/>
        </authorList>
    </citation>
    <scope>NUCLEOTIDE SEQUENCE [LARGE SCALE GENOMIC DNA]</scope>
    <source>
        <strain evidence="11 12">CBP 2801</strain>
    </source>
</reference>
<evidence type="ECO:0000313" key="12">
    <source>
        <dbReference type="Proteomes" id="UP000564644"/>
    </source>
</evidence>
<proteinExistence type="inferred from homology"/>
<feature type="domain" description="Spore germination protein N-terminal" evidence="10">
    <location>
        <begin position="22"/>
        <end position="196"/>
    </location>
</feature>
<keyword evidence="7" id="KW-0449">Lipoprotein</keyword>
<feature type="domain" description="Spore germination GerAC-like C-terminal" evidence="9">
    <location>
        <begin position="216"/>
        <end position="373"/>
    </location>
</feature>
<dbReference type="AlphaFoldDB" id="A0A7X0SPG6"/>
<organism evidence="11 12">
    <name type="scientific">Cohnella zeiphila</name>
    <dbReference type="NCBI Taxonomy" id="2761120"/>
    <lineage>
        <taxon>Bacteria</taxon>
        <taxon>Bacillati</taxon>
        <taxon>Bacillota</taxon>
        <taxon>Bacilli</taxon>
        <taxon>Bacillales</taxon>
        <taxon>Paenibacillaceae</taxon>
        <taxon>Cohnella</taxon>
    </lineage>
</organism>
<dbReference type="GO" id="GO:0009847">
    <property type="term" value="P:spore germination"/>
    <property type="evidence" value="ECO:0007669"/>
    <property type="project" value="InterPro"/>
</dbReference>
<dbReference type="Proteomes" id="UP000564644">
    <property type="component" value="Unassembled WGS sequence"/>
</dbReference>
<dbReference type="Pfam" id="PF25198">
    <property type="entry name" value="Spore_GerAC_N"/>
    <property type="match status" value="1"/>
</dbReference>
<dbReference type="RefSeq" id="WP_185131334.1">
    <property type="nucleotide sequence ID" value="NZ_JACJVO010000028.1"/>
</dbReference>
<keyword evidence="5" id="KW-0472">Membrane</keyword>
<evidence type="ECO:0000259" key="9">
    <source>
        <dbReference type="Pfam" id="PF05504"/>
    </source>
</evidence>
<dbReference type="GO" id="GO:0016020">
    <property type="term" value="C:membrane"/>
    <property type="evidence" value="ECO:0007669"/>
    <property type="project" value="UniProtKB-SubCell"/>
</dbReference>
<evidence type="ECO:0000256" key="3">
    <source>
        <dbReference type="ARBA" id="ARBA00022544"/>
    </source>
</evidence>
<dbReference type="InterPro" id="IPR038501">
    <property type="entry name" value="Spore_GerAC_C_sf"/>
</dbReference>
<dbReference type="Pfam" id="PF05504">
    <property type="entry name" value="Spore_GerAC"/>
    <property type="match status" value="1"/>
</dbReference>
<name>A0A7X0SPG6_9BACL</name>
<dbReference type="EMBL" id="JACJVO010000028">
    <property type="protein sequence ID" value="MBB6733681.1"/>
    <property type="molecule type" value="Genomic_DNA"/>
</dbReference>
<evidence type="ECO:0000259" key="10">
    <source>
        <dbReference type="Pfam" id="PF25198"/>
    </source>
</evidence>
<dbReference type="InterPro" id="IPR046953">
    <property type="entry name" value="Spore_GerAC-like_C"/>
</dbReference>
<evidence type="ECO:0000256" key="5">
    <source>
        <dbReference type="ARBA" id="ARBA00023136"/>
    </source>
</evidence>
<evidence type="ECO:0000256" key="4">
    <source>
        <dbReference type="ARBA" id="ARBA00022729"/>
    </source>
</evidence>
<keyword evidence="6" id="KW-0564">Palmitate</keyword>